<comment type="caution">
    <text evidence="3">The sequence shown here is derived from an EMBL/GenBank/DDBJ whole genome shotgun (WGS) entry which is preliminary data.</text>
</comment>
<dbReference type="CDD" id="cd02440">
    <property type="entry name" value="AdoMet_MTases"/>
    <property type="match status" value="1"/>
</dbReference>
<dbReference type="SUPFAM" id="SSF53335">
    <property type="entry name" value="S-adenosyl-L-methionine-dependent methyltransferases"/>
    <property type="match status" value="1"/>
</dbReference>
<evidence type="ECO:0000259" key="2">
    <source>
        <dbReference type="Pfam" id="PF13649"/>
    </source>
</evidence>
<accession>A0A418VM84</accession>
<dbReference type="InterPro" id="IPR029063">
    <property type="entry name" value="SAM-dependent_MTases_sf"/>
</dbReference>
<dbReference type="PANTHER" id="PTHR44366:SF1">
    <property type="entry name" value="UDP-N-ACETYLGLUCOSAMINE--PEPTIDE N-ACETYLGLUCOSAMINYLTRANSFERASE 110 KDA SUBUNIT"/>
    <property type="match status" value="1"/>
</dbReference>
<organism evidence="3 4">
    <name type="scientific">Azospirillum cavernae</name>
    <dbReference type="NCBI Taxonomy" id="2320860"/>
    <lineage>
        <taxon>Bacteria</taxon>
        <taxon>Pseudomonadati</taxon>
        <taxon>Pseudomonadota</taxon>
        <taxon>Alphaproteobacteria</taxon>
        <taxon>Rhodospirillales</taxon>
        <taxon>Azospirillaceae</taxon>
        <taxon>Azospirillum</taxon>
    </lineage>
</organism>
<dbReference type="GO" id="GO:0097363">
    <property type="term" value="F:protein O-acetylglucosaminyltransferase activity"/>
    <property type="evidence" value="ECO:0007669"/>
    <property type="project" value="TreeGrafter"/>
</dbReference>
<dbReference type="Proteomes" id="UP000283458">
    <property type="component" value="Unassembled WGS sequence"/>
</dbReference>
<dbReference type="RefSeq" id="WP_119833730.1">
    <property type="nucleotide sequence ID" value="NZ_QYUL01000005.1"/>
</dbReference>
<dbReference type="Pfam" id="PF13649">
    <property type="entry name" value="Methyltransf_25"/>
    <property type="match status" value="1"/>
</dbReference>
<dbReference type="AlphaFoldDB" id="A0A418VM84"/>
<dbReference type="OrthoDB" id="465636at2"/>
<dbReference type="Gene3D" id="1.25.40.10">
    <property type="entry name" value="Tetratricopeptide repeat domain"/>
    <property type="match status" value="2"/>
</dbReference>
<name>A0A418VM84_9PROT</name>
<dbReference type="EMBL" id="QYUL01000005">
    <property type="protein sequence ID" value="RJF77290.1"/>
    <property type="molecule type" value="Genomic_DNA"/>
</dbReference>
<keyword evidence="1" id="KW-0802">TPR repeat</keyword>
<sequence length="415" mass="44434">MAASRLAVRAKAAVPVAARLCRQADALAAAGRAEEADSVYRAALAADPALAGAHNNHGNVLRALGRPDEAASAYRAALACGLDLALVHYNLAAVLRQTGQTVEAARAYRRALVMQPDYAEAWNNQANLLRDEERLTEAAISYRRALAARPDWTDGHDNFATALYLLHERGDVETAARLARDWRRDHPDNPMARHIGSAIIGDSAEERAPDAYVRQTFDLFANEFDSKLAELGYRAPELLAEAVAMSGPEPRGDLAVLDAGCGTGLCGAALRPYARCLSGVDLSGGMLAHAHARALYDALDEAELVAHLTAHPSSFDLIVAADVLCYFGELGEVFAAACTALLPAGRLVFSVERLADDAELPPYQVATHGRYAHKEIYVRDALSVSGLALTMMTQETLRFESGEPVVGMVVVAVRP</sequence>
<dbReference type="InterPro" id="IPR011990">
    <property type="entry name" value="TPR-like_helical_dom_sf"/>
</dbReference>
<dbReference type="PROSITE" id="PS50005">
    <property type="entry name" value="TPR"/>
    <property type="match status" value="2"/>
</dbReference>
<dbReference type="GO" id="GO:0006493">
    <property type="term" value="P:protein O-linked glycosylation"/>
    <property type="evidence" value="ECO:0007669"/>
    <property type="project" value="InterPro"/>
</dbReference>
<evidence type="ECO:0000313" key="4">
    <source>
        <dbReference type="Proteomes" id="UP000283458"/>
    </source>
</evidence>
<dbReference type="SUPFAM" id="SSF48452">
    <property type="entry name" value="TPR-like"/>
    <property type="match status" value="1"/>
</dbReference>
<dbReference type="PANTHER" id="PTHR44366">
    <property type="entry name" value="UDP-N-ACETYLGLUCOSAMINE--PEPTIDE N-ACETYLGLUCOSAMINYLTRANSFERASE 110 KDA SUBUNIT"/>
    <property type="match status" value="1"/>
</dbReference>
<dbReference type="SMART" id="SM00028">
    <property type="entry name" value="TPR"/>
    <property type="match status" value="4"/>
</dbReference>
<feature type="repeat" description="TPR" evidence="1">
    <location>
        <begin position="85"/>
        <end position="118"/>
    </location>
</feature>
<dbReference type="InterPro" id="IPR037919">
    <property type="entry name" value="OGT"/>
</dbReference>
<keyword evidence="4" id="KW-1185">Reference proteome</keyword>
<evidence type="ECO:0000256" key="1">
    <source>
        <dbReference type="PROSITE-ProRule" id="PRU00339"/>
    </source>
</evidence>
<gene>
    <name evidence="3" type="ORF">D3877_26120</name>
</gene>
<proteinExistence type="predicted"/>
<evidence type="ECO:0000313" key="3">
    <source>
        <dbReference type="EMBL" id="RJF77290.1"/>
    </source>
</evidence>
<dbReference type="Gene3D" id="3.40.50.150">
    <property type="entry name" value="Vaccinia Virus protein VP39"/>
    <property type="match status" value="1"/>
</dbReference>
<dbReference type="Pfam" id="PF13432">
    <property type="entry name" value="TPR_16"/>
    <property type="match status" value="2"/>
</dbReference>
<protein>
    <submittedName>
        <fullName evidence="3">Tetratricopeptide repeat protein</fullName>
    </submittedName>
</protein>
<feature type="repeat" description="TPR" evidence="1">
    <location>
        <begin position="119"/>
        <end position="152"/>
    </location>
</feature>
<reference evidence="3 4" key="1">
    <citation type="submission" date="2018-09" db="EMBL/GenBank/DDBJ databases">
        <authorList>
            <person name="Zhu H."/>
        </authorList>
    </citation>
    <scope>NUCLEOTIDE SEQUENCE [LARGE SCALE GENOMIC DNA]</scope>
    <source>
        <strain evidence="3 4">K2W22B-5</strain>
    </source>
</reference>
<dbReference type="InterPro" id="IPR019734">
    <property type="entry name" value="TPR_rpt"/>
</dbReference>
<dbReference type="InterPro" id="IPR041698">
    <property type="entry name" value="Methyltransf_25"/>
</dbReference>
<feature type="domain" description="Methyltransferase" evidence="2">
    <location>
        <begin position="256"/>
        <end position="345"/>
    </location>
</feature>